<evidence type="ECO:0000313" key="3">
    <source>
        <dbReference type="Proteomes" id="UP000038009"/>
    </source>
</evidence>
<feature type="compositionally biased region" description="Basic and acidic residues" evidence="1">
    <location>
        <begin position="344"/>
        <end position="387"/>
    </location>
</feature>
<dbReference type="OrthoDB" id="272994at2759"/>
<dbReference type="VEuPathDB" id="TriTrypDB:Lsey_0062_0130"/>
<dbReference type="Proteomes" id="UP000038009">
    <property type="component" value="Unassembled WGS sequence"/>
</dbReference>
<feature type="compositionally biased region" description="Polar residues" evidence="1">
    <location>
        <begin position="388"/>
        <end position="399"/>
    </location>
</feature>
<accession>A0A0N1ILE0</accession>
<evidence type="ECO:0000313" key="2">
    <source>
        <dbReference type="EMBL" id="KPI88095.1"/>
    </source>
</evidence>
<dbReference type="EMBL" id="LJSK01000062">
    <property type="protein sequence ID" value="KPI88095.1"/>
    <property type="molecule type" value="Genomic_DNA"/>
</dbReference>
<reference evidence="2 3" key="1">
    <citation type="journal article" date="2015" name="PLoS Pathog.">
        <title>Leptomonas seymouri: Adaptations to the Dixenous Life Cycle Analyzed by Genome Sequencing, Transcriptome Profiling and Co-infection with Leishmania donovani.</title>
        <authorList>
            <person name="Kraeva N."/>
            <person name="Butenko A."/>
            <person name="Hlavacova J."/>
            <person name="Kostygov A."/>
            <person name="Myskova J."/>
            <person name="Grybchuk D."/>
            <person name="Lestinova T."/>
            <person name="Votypka J."/>
            <person name="Volf P."/>
            <person name="Opperdoes F."/>
            <person name="Flegontov P."/>
            <person name="Lukes J."/>
            <person name="Yurchenko V."/>
        </authorList>
    </citation>
    <scope>NUCLEOTIDE SEQUENCE [LARGE SCALE GENOMIC DNA]</scope>
    <source>
        <strain evidence="2 3">ATCC 30220</strain>
    </source>
</reference>
<dbReference type="SUPFAM" id="SSF52540">
    <property type="entry name" value="P-loop containing nucleoside triphosphate hydrolases"/>
    <property type="match status" value="2"/>
</dbReference>
<evidence type="ECO:0000256" key="1">
    <source>
        <dbReference type="SAM" id="MobiDB-lite"/>
    </source>
</evidence>
<feature type="compositionally biased region" description="Low complexity" evidence="1">
    <location>
        <begin position="1175"/>
        <end position="1194"/>
    </location>
</feature>
<sequence length="1963" mass="206233">MPPVPAAKAATPQTIPAAKSPALNGAANSRTPPSARAPQPTGKTLAAAPASQRVGGGASPAGTAARAPPVGAAKGTLATAPAHPGVAAGSRNGALTPSSMPAATNPHTTSPSIGGVGAVNGAGPNFTYGSDVPYPSYGGPYMQMSGAAGPNAGAGGIAYPDGTYGNSMYGVQSSGFMYPGVGMSSMYGMQPMGANGMHTSGYGTSMMGSMGGGMGSMYGMGSMGGYGFGSSFGGSLYGGSMYGMTGSLYGAGGSLYGSNDHGAVMGSMYGSHNGSLYGGLTSFYSVDRPHTGLGTVRKHSVPGFSYSFGSNLGTVAYKRDSFRGTSPFSSRRESSFRGTSRILQAEERDVSKETEKTRGVRATERGKEAVESKRDDGRGATGNDKDGNISSDNKTTAKASTKGGESYKPEPVVKNQTSLEAPHSPPSTRGLKSGAPQAPVLSTDFRIRNVAVLEQDRTGSAKVTKKGDTCVLNGKSYTMDEVLEYAPAAGKSIPKSRHIHDMIEHVVSGHNTALLVSDDGKATAASKAAVVSTVAKLMDELNNPSRNSYAGVSASMCGLHPNSMMRDLFADKAPLKPMEVGNSPLFGPAIMNTTSVPIKSADDFNGFFEAALKRSEEETLMVCMLKVKQVRNGAADGRDNVFLSSFLLGISRRGLQQFHDIVDKVPSSSHDLFRYAVNGPSVCVHVVAVSQGLNNAQVLSDCAKMGGVQNTAPRSGNVRRFIDFTEEQLKHMRERCDNATGSEKHELKGHVRRLSLILEDARKLLADPKNTEAKLYRLENETADSADAVTEEEAKPRAAPENPVVKGTPPSPQGDKPRSTNVASVAIVDSSDARAYSVKDLTITAGGRPFTVDEVILRKDVKADAMGSKETDKVLTAFLKGYNGAVVELDSTTLPANRMGSPAMAVVFAAVRGALAKDDSKSVRVSIALVRDTGKAVDLTSTKGGAAGAAGDIVVSSSPLFGPVVHNAALHKVLSIEEMQRLVGRARENAAAAEWDEHCVVHVSIVHCFVENNDVLVSSLLVTFASTSCKAYSQVLQQCSSSHDFSDLYRYAFGGAATTALVVSLGKEDEVAHVINALSTQATANAVRNRSPRQGSIKNFIAYTTASLQKRRERLATLAEDSEERQAMEKVMAPMERMLEDHKMVMADPDSNFPRGYAAEGGAPKESTVSPTGLAAKAAPSQTTKATATPSSPAGNNGARSRPAPAGAASATTAQTAPAAKAADAVQCEDASASGFTEPRVVAFVNRDVAAEKTLSLGDKDYAVDEVVKRVKRGGSAAGSTAVAEIEARLLSVHNCALISASSVTDAPTKEEPVWGIFEQCLRKAMAAARPGEDIRSELTFAVVSADEMVDDLLSKEPLTARRPLEVVSSPIYGSRVNGGTTASVQSADELMHLMAKVHERAASQLDAVRRHGALMVGTAVLRRRTADGDVEVASLMGMLTGASVKALHEALTKEQVARRALLSCAYGGPSATITILNLGAEDKSAQDMVSTAVALSKKQRNLVNRSGSVRAFTNYTESAMKRELARAEAATGEAKERHLQKAERLRPVVEDHKKLLEDFNAPVPAYPGSRSALADRDKVTPSPATVGAPNAERADRTRSSPATSGAEAEAAQQQATPTPTSKVDAGDPNRIHSIIVVTPGSNPAGSVATIERLNETHIKTTIAGAERKCECDEVVKRLDTSSTVQADLLNTAVQHFLGGFNTSLLCCDLGGSNAGPLSCAHLVHHAAETKPANSELYFAINCVRDREARDMLQTGSVFAPMKVANSPIFGPMVHASAMPPLTETGVFDTAFSAACAAAAKDNAMVVVNLILKVIQEGNGRRDVVVSSLLVTLVTDPQAYAGVVNAPPKSDRKLFQYAVQGSCFTVGMLGLPSKIGEGGLAECLDIYEKLSRIENRPMRNGSVRRFLAYSLNATADVKQKLSEVTDERQRAMYEQRLAQLELMVADSRVLLESPKGQPLKVYQ</sequence>
<feature type="region of interest" description="Disordered" evidence="1">
    <location>
        <begin position="1561"/>
        <end position="1629"/>
    </location>
</feature>
<feature type="compositionally biased region" description="Low complexity" evidence="1">
    <location>
        <begin position="1203"/>
        <end position="1215"/>
    </location>
</feature>
<name>A0A0N1ILE0_LEPSE</name>
<proteinExistence type="predicted"/>
<feature type="compositionally biased region" description="Low complexity" evidence="1">
    <location>
        <begin position="1600"/>
        <end position="1622"/>
    </location>
</feature>
<dbReference type="PANTHER" id="PTHR35615:SF7">
    <property type="entry name" value="PRESENT IN THE OUTER MITOCHONDRIAL MEMBRANE PROTEOME 22"/>
    <property type="match status" value="1"/>
</dbReference>
<gene>
    <name evidence="2" type="ORF">ABL78_2825</name>
</gene>
<feature type="region of interest" description="Disordered" evidence="1">
    <location>
        <begin position="321"/>
        <end position="437"/>
    </location>
</feature>
<protein>
    <submittedName>
        <fullName evidence="2">Uncharacterized protein</fullName>
    </submittedName>
</protein>
<feature type="region of interest" description="Disordered" evidence="1">
    <location>
        <begin position="1147"/>
        <end position="1215"/>
    </location>
</feature>
<comment type="caution">
    <text evidence="2">The sequence shown here is derived from an EMBL/GenBank/DDBJ whole genome shotgun (WGS) entry which is preliminary data.</text>
</comment>
<dbReference type="PANTHER" id="PTHR35615">
    <property type="entry name" value="PRESENT IN THE OUTER MITOCHONDRIAL MEMBRANE PROTEOME 22-RELATED"/>
    <property type="match status" value="1"/>
</dbReference>
<organism evidence="2 3">
    <name type="scientific">Leptomonas seymouri</name>
    <dbReference type="NCBI Taxonomy" id="5684"/>
    <lineage>
        <taxon>Eukaryota</taxon>
        <taxon>Discoba</taxon>
        <taxon>Euglenozoa</taxon>
        <taxon>Kinetoplastea</taxon>
        <taxon>Metakinetoplastina</taxon>
        <taxon>Trypanosomatida</taxon>
        <taxon>Trypanosomatidae</taxon>
        <taxon>Leishmaniinae</taxon>
        <taxon>Leptomonas</taxon>
    </lineage>
</organism>
<feature type="compositionally biased region" description="Polar residues" evidence="1">
    <location>
        <begin position="93"/>
        <end position="112"/>
    </location>
</feature>
<dbReference type="InterPro" id="IPR027417">
    <property type="entry name" value="P-loop_NTPase"/>
</dbReference>
<feature type="region of interest" description="Disordered" evidence="1">
    <location>
        <begin position="783"/>
        <end position="820"/>
    </location>
</feature>
<feature type="region of interest" description="Disordered" evidence="1">
    <location>
        <begin position="1"/>
        <end position="116"/>
    </location>
</feature>
<keyword evidence="3" id="KW-1185">Reference proteome</keyword>
<dbReference type="OMA" id="MAPMERM"/>